<dbReference type="AlphaFoldDB" id="A0A0W8FQT4"/>
<reference evidence="1" key="1">
    <citation type="journal article" date="2015" name="Proc. Natl. Acad. Sci. U.S.A.">
        <title>Networks of energetic and metabolic interactions define dynamics in microbial communities.</title>
        <authorList>
            <person name="Embree M."/>
            <person name="Liu J.K."/>
            <person name="Al-Bassam M.M."/>
            <person name="Zengler K."/>
        </authorList>
    </citation>
    <scope>NUCLEOTIDE SEQUENCE</scope>
</reference>
<dbReference type="EMBL" id="LNQE01000914">
    <property type="protein sequence ID" value="KUG23295.1"/>
    <property type="molecule type" value="Genomic_DNA"/>
</dbReference>
<comment type="caution">
    <text evidence="1">The sequence shown here is derived from an EMBL/GenBank/DDBJ whole genome shotgun (WGS) entry which is preliminary data.</text>
</comment>
<proteinExistence type="predicted"/>
<evidence type="ECO:0000313" key="1">
    <source>
        <dbReference type="EMBL" id="KUG23295.1"/>
    </source>
</evidence>
<protein>
    <submittedName>
        <fullName evidence="1">Uncharacterized protein</fullName>
    </submittedName>
</protein>
<accession>A0A0W8FQT4</accession>
<organism evidence="1">
    <name type="scientific">hydrocarbon metagenome</name>
    <dbReference type="NCBI Taxonomy" id="938273"/>
    <lineage>
        <taxon>unclassified sequences</taxon>
        <taxon>metagenomes</taxon>
        <taxon>ecological metagenomes</taxon>
    </lineage>
</organism>
<sequence>MHHVFKKITDAGNKWRQDKEVEFRINIVDFKRSGDEQA</sequence>
<name>A0A0W8FQT4_9ZZZZ</name>
<gene>
    <name evidence="1" type="ORF">ASZ90_006956</name>
</gene>